<sequence length="2047" mass="218876">MPAASPPALQQLPLLLLPLLLLTMSSAEQQQQQQQQQPCYEGTLQRRQRTATVVLTGTVEDFFNERPAQRTFGCRIRVWRFIKGRELLPASVTGAERPRVSVEGFGDGAPVCNARVSPGDTRVFLLALGPGGALSLASSVIRVSMANLEALENTVDESTLDDKPFSAPMQGCRDMLCGFGATCEADGRNASRGVCRCSARICTGLVAPVCGSDHVTYGSECELENAMCSMQRRIKVMGRGPCGAKDPCEGVRCGFGSVCVASASLQRARCVCPTECPPSSSSSSSSSPGTVCGSDGRDYPSECELNRQTCGTGKDVYKVFDGPCDACKATRRLLDAGRLCRVEAGTRRTVVSPDPALCPPGRGSACGDDGATYPSECALVRTAALRGVALTKLHDGACTPADQCKEKCKFNAECSVRNGVARCSCERLVCEGLWAPVCAGEQRTFTNDCERKKAECLEQQNLPTIAKGPCDASTPSPCAGAVCHFGSSCTVREGTALCECPAPCPEVPYDPVCGTDGRTYPSDCALRSAACELRSGDVRVARRGPCGRCVPACRLGAVCQEGPSGPRCICARTCTPVPAPVCGTDGNTYGSECELRVRACEQQADVSVASAGACKPCGAAGEVCKLGRVCVNGACACPECGPQGYSPVCGSDGISYGNPCELRAVTCATAVSVSIVKYGPCDDELCAMSGSGDGSGDDCREVRCQKFGGQWSSDDEDGVCVCSLFCGLVPDRPLCGSNGQTYRNDCERKKAACELMRDIHVAKSGPCGKQGPRPCKETLHGCCPDNVTAALGIGYGGCPGICGCNRIGSLSATCDPGSGQCVCQPGVGGVKCDRCLPGFWNFRGMVSEQHAGCTPCGCSAAGSVEDACHQTTGQCSCRDGVFGVKCDMCPKGWTLGPSGCSQDAAPWSCSGVTCRYGAVCVDGGRTPTCQCPTDCNLLLTARQVCGSDAVTYANRCQLRLIACRLGKDVSVEHDGPCAVPPPPFKIKLSSLQPIMPRARPPTVAVPPPKGLLENLPWFPPKPAPAVTPPARPPPVPPPAAVKPPGVVPRKGTVEATTRKTVATPTAKAVVTKAKLTTTTEDWFIDPWQVEAGSGVMGIPLPLPPFAGLTDEEQSGDGSDNEGSGDFHGMQAEEQIAPELKFSCENTKHGCCLDGRTPAVYANKIGCPPTRVFAAVLVLDTPLVAKMPAFTQETSEQFAELRASVETALYNLLASSDVKDDFKTMQLKLMEDSHITLEMHFDPQTRFSPRDIERALVKQLISSKKRPINVKRPEEKNIKIVDYGSHRDSSKSVTAKAAQVPCDQNPCLHGGSCVRMKKDFFCCCPLGRWGKVCEKEISYFDPSFIGMSYLVLGLGSIRLSHETHLRLGFTAFQGNGLLLYAGQASGRDFISLALVDDHVEFRFNAGSGSAVLMSRQEVLSGQWHQVWVERTHRNALLSVDNEPPVIGKSPGSLDTLNLDSTFYLGGVPRDLRPRIVDQTTATRSFIGCINHLSLNDFKFSLAWPPGRLPAKGLTSPGVLYGTCVAGCRSDPCVPNPCSNFGMCELHEYEPFQCICEPGYTGATCTGRLQPCKPNPCKGDSKCLVLPDDSYKCECPFNRVGANCEKKMILSGPSFIPYFNGLTSYIETKSLDLLAPNAKNHITVEVVFLMEKSDGMIFYNGQKSDGRGDFISLAITKGSLEFRYDLGKGAAIIRSTKPLVLNLWHTVTVSRTGRKGFMKINSDSKVLGEAPKSRKGNHLSLDLRGALFLGGVPDYTRTARAAAITSGLDGAIQKFSVSGFNVLLDVVSSRFLLDVTTFREHPCTSGHKYCQNGGTCVPDRFRYDCSCPRGFSGRRCETAPTDRAAVALDEAVAFNGKTFIEYQSTNAKSHAMNEVPDLDFTDYAADQSDKAQKSNYFEMSVRTDATQGLILWVGKGTERADYLAIAIVNGYIQMTYDLGSRSVTLTSTVMVNTSRWVRIKAVRDKREGSLQVDNEAAVMATSPFKATLLDTDGTFWLGGMRKPPQNLRLPKAYSTGFVGCIRDMVVDLKELHIEADAVNKPKISHCTGK</sequence>
<dbReference type="InterPro" id="IPR000742">
    <property type="entry name" value="EGF"/>
</dbReference>
<evidence type="ECO:0000256" key="5">
    <source>
        <dbReference type="SAM" id="MobiDB-lite"/>
    </source>
</evidence>
<dbReference type="InterPro" id="IPR036058">
    <property type="entry name" value="Kazal_dom_sf"/>
</dbReference>
<dbReference type="Gene3D" id="2.60.120.200">
    <property type="match status" value="3"/>
</dbReference>
<dbReference type="InterPro" id="IPR004850">
    <property type="entry name" value="NtA_dom"/>
</dbReference>
<feature type="domain" description="EGF-like" evidence="8">
    <location>
        <begin position="1527"/>
        <end position="1564"/>
    </location>
</feature>
<dbReference type="PROSITE" id="PS51465">
    <property type="entry name" value="KAZAL_2"/>
    <property type="match status" value="9"/>
</dbReference>
<dbReference type="InterPro" id="IPR003645">
    <property type="entry name" value="Fol_N"/>
</dbReference>
<feature type="disulfide bond" evidence="3">
    <location>
        <begin position="1554"/>
        <end position="1563"/>
    </location>
</feature>
<dbReference type="Gene3D" id="2.40.50.120">
    <property type="match status" value="1"/>
</dbReference>
<dbReference type="PROSITE" id="PS51121">
    <property type="entry name" value="NTA"/>
    <property type="match status" value="1"/>
</dbReference>
<dbReference type="SMART" id="SM00181">
    <property type="entry name" value="EGF"/>
    <property type="match status" value="7"/>
</dbReference>
<feature type="domain" description="Kazal-like" evidence="11">
    <location>
        <begin position="271"/>
        <end position="326"/>
    </location>
</feature>
<dbReference type="InterPro" id="IPR008993">
    <property type="entry name" value="TIMP-like_OB-fold"/>
</dbReference>
<feature type="domain" description="Laminin G" evidence="7">
    <location>
        <begin position="1860"/>
        <end position="2044"/>
    </location>
</feature>
<feature type="chain" id="PRO_5044709392" evidence="6">
    <location>
        <begin position="28"/>
        <end position="2047"/>
    </location>
</feature>
<gene>
    <name evidence="13 14 15" type="primary">LOC116950497</name>
</gene>
<dbReference type="GO" id="GO:0043236">
    <property type="term" value="F:laminin binding"/>
    <property type="evidence" value="ECO:0007669"/>
    <property type="project" value="InterPro"/>
</dbReference>
<dbReference type="InterPro" id="IPR050372">
    <property type="entry name" value="Neurexin-related_CASP"/>
</dbReference>
<evidence type="ECO:0000313" key="13">
    <source>
        <dbReference type="RefSeq" id="XP_032824184.1"/>
    </source>
</evidence>
<feature type="domain" description="Laminin EGF-like" evidence="9">
    <location>
        <begin position="856"/>
        <end position="902"/>
    </location>
</feature>
<feature type="domain" description="Kazal-like" evidence="11">
    <location>
        <begin position="346"/>
        <end position="400"/>
    </location>
</feature>
<feature type="domain" description="Laminin G" evidence="7">
    <location>
        <begin position="1340"/>
        <end position="1522"/>
    </location>
</feature>
<evidence type="ECO:0000259" key="7">
    <source>
        <dbReference type="PROSITE" id="PS50025"/>
    </source>
</evidence>
<reference evidence="13 14" key="1">
    <citation type="submission" date="2025-04" db="UniProtKB">
        <authorList>
            <consortium name="RefSeq"/>
        </authorList>
    </citation>
    <scope>IDENTIFICATION</scope>
    <source>
        <tissue evidence="13 14">Sperm</tissue>
    </source>
</reference>
<feature type="disulfide bond" evidence="4">
    <location>
        <begin position="802"/>
        <end position="814"/>
    </location>
</feature>
<feature type="disulfide bond" evidence="4">
    <location>
        <begin position="877"/>
        <end position="886"/>
    </location>
</feature>
<dbReference type="RefSeq" id="XP_032824187.1">
    <property type="nucleotide sequence ID" value="XM_032968296.1"/>
</dbReference>
<dbReference type="PANTHER" id="PTHR15036">
    <property type="entry name" value="PIKACHURIN-LIKE PROTEIN"/>
    <property type="match status" value="1"/>
</dbReference>
<dbReference type="InterPro" id="IPR013320">
    <property type="entry name" value="ConA-like_dom_sf"/>
</dbReference>
<feature type="domain" description="EGF-like" evidence="8">
    <location>
        <begin position="1297"/>
        <end position="1333"/>
    </location>
</feature>
<evidence type="ECO:0000313" key="12">
    <source>
        <dbReference type="Proteomes" id="UP001318040"/>
    </source>
</evidence>
<feature type="region of interest" description="Disordered" evidence="5">
    <location>
        <begin position="1027"/>
        <end position="1048"/>
    </location>
</feature>
<dbReference type="KEGG" id="pmrn:116950497"/>
<feature type="domain" description="EGF-like" evidence="8">
    <location>
        <begin position="1797"/>
        <end position="1835"/>
    </location>
</feature>
<evidence type="ECO:0000313" key="15">
    <source>
        <dbReference type="RefSeq" id="XP_032824187.1"/>
    </source>
</evidence>
<feature type="disulfide bond" evidence="4">
    <location>
        <begin position="823"/>
        <end position="832"/>
    </location>
</feature>
<dbReference type="GO" id="GO:0005509">
    <property type="term" value="F:calcium ion binding"/>
    <property type="evidence" value="ECO:0007669"/>
    <property type="project" value="InterPro"/>
</dbReference>
<keyword evidence="4" id="KW-0424">Laminin EGF-like domain</keyword>
<evidence type="ECO:0000256" key="3">
    <source>
        <dbReference type="PROSITE-ProRule" id="PRU00076"/>
    </source>
</evidence>
<dbReference type="SUPFAM" id="SSF57196">
    <property type="entry name" value="EGF/Laminin"/>
    <property type="match status" value="3"/>
</dbReference>
<dbReference type="InterPro" id="IPR002049">
    <property type="entry name" value="LE_dom"/>
</dbReference>
<proteinExistence type="predicted"/>
<dbReference type="SUPFAM" id="SSF100895">
    <property type="entry name" value="Kazal-type serine protease inhibitors"/>
    <property type="match status" value="9"/>
</dbReference>
<feature type="domain" description="Laminin EGF-like" evidence="9">
    <location>
        <begin position="802"/>
        <end position="855"/>
    </location>
</feature>
<dbReference type="RefSeq" id="XP_032824185.1">
    <property type="nucleotide sequence ID" value="XM_032968294.1"/>
</dbReference>
<dbReference type="SMART" id="SM00179">
    <property type="entry name" value="EGF_CA"/>
    <property type="match status" value="3"/>
</dbReference>
<feature type="disulfide bond" evidence="4">
    <location>
        <begin position="856"/>
        <end position="868"/>
    </location>
</feature>
<dbReference type="Proteomes" id="UP001318040">
    <property type="component" value="Chromosome 39"/>
</dbReference>
<evidence type="ECO:0000259" key="10">
    <source>
        <dbReference type="PROSITE" id="PS51121"/>
    </source>
</evidence>
<dbReference type="PANTHER" id="PTHR15036:SF83">
    <property type="entry name" value="AGRIN"/>
    <property type="match status" value="1"/>
</dbReference>
<dbReference type="SMART" id="SM00274">
    <property type="entry name" value="FOLN"/>
    <property type="match status" value="4"/>
</dbReference>
<dbReference type="PROSITE" id="PS50026">
    <property type="entry name" value="EGF_3"/>
    <property type="match status" value="4"/>
</dbReference>
<feature type="domain" description="Kazal-like" evidence="11">
    <location>
        <begin position="569"/>
        <end position="616"/>
    </location>
</feature>
<dbReference type="SMART" id="SM00282">
    <property type="entry name" value="LamG"/>
    <property type="match status" value="3"/>
</dbReference>
<dbReference type="InterPro" id="IPR001791">
    <property type="entry name" value="Laminin_G"/>
</dbReference>
<feature type="compositionally biased region" description="Pro residues" evidence="5">
    <location>
        <begin position="1027"/>
        <end position="1041"/>
    </location>
</feature>
<feature type="domain" description="NtA" evidence="10">
    <location>
        <begin position="39"/>
        <end position="164"/>
    </location>
</feature>
<dbReference type="RefSeq" id="XP_032824184.1">
    <property type="nucleotide sequence ID" value="XM_032968293.1"/>
</dbReference>
<dbReference type="CDD" id="cd00110">
    <property type="entry name" value="LamG"/>
    <property type="match status" value="3"/>
</dbReference>
<dbReference type="CDD" id="cd00055">
    <property type="entry name" value="EGF_Lam"/>
    <property type="match status" value="2"/>
</dbReference>
<dbReference type="GO" id="GO:0005604">
    <property type="term" value="C:basement membrane"/>
    <property type="evidence" value="ECO:0007669"/>
    <property type="project" value="UniProtKB-ARBA"/>
</dbReference>
<dbReference type="GO" id="GO:0030154">
    <property type="term" value="P:cell differentiation"/>
    <property type="evidence" value="ECO:0007669"/>
    <property type="project" value="UniProtKB-KW"/>
</dbReference>
<dbReference type="Pfam" id="PF03146">
    <property type="entry name" value="NtA"/>
    <property type="match status" value="1"/>
</dbReference>
<evidence type="ECO:0000256" key="6">
    <source>
        <dbReference type="SAM" id="SignalP"/>
    </source>
</evidence>
<evidence type="ECO:0000259" key="8">
    <source>
        <dbReference type="PROSITE" id="PS50026"/>
    </source>
</evidence>
<keyword evidence="6" id="KW-0732">Signal</keyword>
<dbReference type="PROSITE" id="PS01186">
    <property type="entry name" value="EGF_2"/>
    <property type="match status" value="2"/>
</dbReference>
<dbReference type="SUPFAM" id="SSF49899">
    <property type="entry name" value="Concanavalin A-like lectins/glucanases"/>
    <property type="match status" value="3"/>
</dbReference>
<dbReference type="CDD" id="cd00054">
    <property type="entry name" value="EGF_CA"/>
    <property type="match status" value="1"/>
</dbReference>
<evidence type="ECO:0000259" key="9">
    <source>
        <dbReference type="PROSITE" id="PS50027"/>
    </source>
</evidence>
<feature type="domain" description="Kazal-like" evidence="11">
    <location>
        <begin position="196"/>
        <end position="244"/>
    </location>
</feature>
<dbReference type="PRINTS" id="PR00011">
    <property type="entry name" value="EGFLAMININ"/>
</dbReference>
<evidence type="ECO:0000256" key="4">
    <source>
        <dbReference type="PROSITE-ProRule" id="PRU00460"/>
    </source>
</evidence>
<dbReference type="PROSITE" id="PS00022">
    <property type="entry name" value="EGF_1"/>
    <property type="match status" value="4"/>
</dbReference>
<evidence type="ECO:0000259" key="11">
    <source>
        <dbReference type="PROSITE" id="PS51465"/>
    </source>
</evidence>
<dbReference type="Gene3D" id="2.10.25.10">
    <property type="entry name" value="Laminin"/>
    <property type="match status" value="6"/>
</dbReference>
<comment type="caution">
    <text evidence="3">Lacks conserved residue(s) required for the propagation of feature annotation.</text>
</comment>
<dbReference type="PROSITE" id="PS50027">
    <property type="entry name" value="EGF_LAM_2"/>
    <property type="match status" value="2"/>
</dbReference>
<dbReference type="GO" id="GO:0005886">
    <property type="term" value="C:plasma membrane"/>
    <property type="evidence" value="ECO:0007669"/>
    <property type="project" value="GOC"/>
</dbReference>
<feature type="domain" description="Kazal-like" evidence="11">
    <location>
        <begin position="409"/>
        <end position="472"/>
    </location>
</feature>
<dbReference type="SMART" id="SM00180">
    <property type="entry name" value="EGF_Lam"/>
    <property type="match status" value="2"/>
</dbReference>
<feature type="disulfide bond" evidence="3">
    <location>
        <begin position="1593"/>
        <end position="1602"/>
    </location>
</feature>
<evidence type="ECO:0000256" key="1">
    <source>
        <dbReference type="ARBA" id="ARBA00022782"/>
    </source>
</evidence>
<dbReference type="Pfam" id="PF00054">
    <property type="entry name" value="Laminin_G_1"/>
    <property type="match status" value="3"/>
</dbReference>
<feature type="disulfide bond" evidence="4">
    <location>
        <begin position="804"/>
        <end position="821"/>
    </location>
</feature>
<feature type="domain" description="Kazal-like" evidence="11">
    <location>
        <begin position="923"/>
        <end position="979"/>
    </location>
</feature>
<dbReference type="Gene3D" id="3.30.60.30">
    <property type="match status" value="9"/>
</dbReference>
<feature type="domain" description="Kazal-like" evidence="11">
    <location>
        <begin position="492"/>
        <end position="548"/>
    </location>
</feature>
<feature type="region of interest" description="Disordered" evidence="5">
    <location>
        <begin position="1103"/>
        <end position="1127"/>
    </location>
</feature>
<dbReference type="InterPro" id="IPR001881">
    <property type="entry name" value="EGF-like_Ca-bd_dom"/>
</dbReference>
<feature type="domain" description="EGF-like" evidence="8">
    <location>
        <begin position="1566"/>
        <end position="1603"/>
    </location>
</feature>
<protein>
    <submittedName>
        <fullName evidence="13 14">Agrin-like isoform X1</fullName>
    </submittedName>
</protein>
<dbReference type="SMART" id="SM00280">
    <property type="entry name" value="KAZAL"/>
    <property type="match status" value="9"/>
</dbReference>
<dbReference type="FunFam" id="3.30.60.30:FF:000024">
    <property type="entry name" value="Transmembrane agrin"/>
    <property type="match status" value="3"/>
</dbReference>
<dbReference type="InterPro" id="IPR002350">
    <property type="entry name" value="Kazal_dom"/>
</dbReference>
<feature type="domain" description="Laminin G" evidence="7">
    <location>
        <begin position="1613"/>
        <end position="1801"/>
    </location>
</feature>
<dbReference type="PROSITE" id="PS50025">
    <property type="entry name" value="LAM_G_DOMAIN"/>
    <property type="match status" value="3"/>
</dbReference>
<dbReference type="GO" id="GO:0043113">
    <property type="term" value="P:receptor clustering"/>
    <property type="evidence" value="ECO:0007669"/>
    <property type="project" value="InterPro"/>
</dbReference>
<dbReference type="SUPFAM" id="SSF50242">
    <property type="entry name" value="TIMP-like"/>
    <property type="match status" value="1"/>
</dbReference>
<keyword evidence="1" id="KW-0221">Differentiation</keyword>
<organism evidence="12 14">
    <name type="scientific">Petromyzon marinus</name>
    <name type="common">Sea lamprey</name>
    <dbReference type="NCBI Taxonomy" id="7757"/>
    <lineage>
        <taxon>Eukaryota</taxon>
        <taxon>Metazoa</taxon>
        <taxon>Chordata</taxon>
        <taxon>Craniata</taxon>
        <taxon>Vertebrata</taxon>
        <taxon>Cyclostomata</taxon>
        <taxon>Hyperoartia</taxon>
        <taxon>Petromyzontiformes</taxon>
        <taxon>Petromyzontidae</taxon>
        <taxon>Petromyzon</taxon>
    </lineage>
</organism>
<accession>A0AAJ7TU77</accession>
<feature type="domain" description="Kazal-like" evidence="11">
    <location>
        <begin position="625"/>
        <end position="683"/>
    </location>
</feature>
<dbReference type="FunFam" id="2.60.120.200:FF:000027">
    <property type="entry name" value="Transmembrane agrin"/>
    <property type="match status" value="1"/>
</dbReference>
<feature type="signal peptide" evidence="6">
    <location>
        <begin position="1"/>
        <end position="27"/>
    </location>
</feature>
<name>A0AAJ7TU77_PETMA</name>
<dbReference type="GO" id="GO:0005576">
    <property type="term" value="C:extracellular region"/>
    <property type="evidence" value="ECO:0007669"/>
    <property type="project" value="UniProtKB-ARBA"/>
</dbReference>
<evidence type="ECO:0000256" key="2">
    <source>
        <dbReference type="ARBA" id="ARBA00023157"/>
    </source>
</evidence>
<dbReference type="PROSITE" id="PS01248">
    <property type="entry name" value="EGF_LAM_1"/>
    <property type="match status" value="2"/>
</dbReference>
<dbReference type="CDD" id="cd00104">
    <property type="entry name" value="KAZAL_FS"/>
    <property type="match status" value="9"/>
</dbReference>
<dbReference type="Pfam" id="PF00053">
    <property type="entry name" value="EGF_laminin"/>
    <property type="match status" value="2"/>
</dbReference>
<evidence type="ECO:0000313" key="14">
    <source>
        <dbReference type="RefSeq" id="XP_032824185.1"/>
    </source>
</evidence>
<feature type="domain" description="Kazal-like" evidence="11">
    <location>
        <begin position="721"/>
        <end position="769"/>
    </location>
</feature>
<feature type="disulfide bond" evidence="3">
    <location>
        <begin position="1825"/>
        <end position="1834"/>
    </location>
</feature>
<feature type="disulfide bond" evidence="3">
    <location>
        <begin position="1323"/>
        <end position="1332"/>
    </location>
</feature>
<feature type="disulfide bond" evidence="4">
    <location>
        <begin position="858"/>
        <end position="875"/>
    </location>
</feature>
<dbReference type="FunFam" id="2.10.25.10:FF:000140">
    <property type="entry name" value="Transmembrane agrin"/>
    <property type="match status" value="1"/>
</dbReference>
<keyword evidence="12" id="KW-1185">Reference proteome</keyword>
<keyword evidence="3" id="KW-0245">EGF-like domain</keyword>
<dbReference type="Pfam" id="PF07648">
    <property type="entry name" value="Kazal_2"/>
    <property type="match status" value="9"/>
</dbReference>
<dbReference type="Pfam" id="PF00008">
    <property type="entry name" value="EGF"/>
    <property type="match status" value="2"/>
</dbReference>
<keyword evidence="2 3" id="KW-1015">Disulfide bond</keyword>